<dbReference type="EMBL" id="JACSEA010000005">
    <property type="protein sequence ID" value="KAF7400868.1"/>
    <property type="molecule type" value="Genomic_DNA"/>
</dbReference>
<comment type="caution">
    <text evidence="1">The sequence shown here is derived from an EMBL/GenBank/DDBJ whole genome shotgun (WGS) entry which is preliminary data.</text>
</comment>
<proteinExistence type="predicted"/>
<dbReference type="Proteomes" id="UP000614350">
    <property type="component" value="Unassembled WGS sequence"/>
</dbReference>
<organism evidence="1 2">
    <name type="scientific">Vespula vulgaris</name>
    <name type="common">Yellow jacket</name>
    <name type="synonym">Wasp</name>
    <dbReference type="NCBI Taxonomy" id="7454"/>
    <lineage>
        <taxon>Eukaryota</taxon>
        <taxon>Metazoa</taxon>
        <taxon>Ecdysozoa</taxon>
        <taxon>Arthropoda</taxon>
        <taxon>Hexapoda</taxon>
        <taxon>Insecta</taxon>
        <taxon>Pterygota</taxon>
        <taxon>Neoptera</taxon>
        <taxon>Endopterygota</taxon>
        <taxon>Hymenoptera</taxon>
        <taxon>Apocrita</taxon>
        <taxon>Aculeata</taxon>
        <taxon>Vespoidea</taxon>
        <taxon>Vespidae</taxon>
        <taxon>Vespinae</taxon>
        <taxon>Vespula</taxon>
    </lineage>
</organism>
<gene>
    <name evidence="1" type="ORF">HZH66_006052</name>
</gene>
<protein>
    <submittedName>
        <fullName evidence="1">Uncharacterized protein</fullName>
    </submittedName>
</protein>
<keyword evidence="2" id="KW-1185">Reference proteome</keyword>
<name>A0A834K603_VESVU</name>
<accession>A0A834K603</accession>
<dbReference type="AlphaFoldDB" id="A0A834K603"/>
<reference evidence="1" key="1">
    <citation type="journal article" date="2020" name="G3 (Bethesda)">
        <title>High-Quality Assemblies for Three Invasive Social Wasps from the &lt;i&gt;Vespula&lt;/i&gt; Genus.</title>
        <authorList>
            <person name="Harrop T.W.R."/>
            <person name="Guhlin J."/>
            <person name="McLaughlin G.M."/>
            <person name="Permina E."/>
            <person name="Stockwell P."/>
            <person name="Gilligan J."/>
            <person name="Le Lec M.F."/>
            <person name="Gruber M.A.M."/>
            <person name="Quinn O."/>
            <person name="Lovegrove M."/>
            <person name="Duncan E.J."/>
            <person name="Remnant E.J."/>
            <person name="Van Eeckhoven J."/>
            <person name="Graham B."/>
            <person name="Knapp R.A."/>
            <person name="Langford K.W."/>
            <person name="Kronenberg Z."/>
            <person name="Press M.O."/>
            <person name="Eacker S.M."/>
            <person name="Wilson-Rankin E.E."/>
            <person name="Purcell J."/>
            <person name="Lester P.J."/>
            <person name="Dearden P.K."/>
        </authorList>
    </citation>
    <scope>NUCLEOTIDE SEQUENCE</scope>
    <source>
        <strain evidence="1">Marl-1</strain>
    </source>
</reference>
<evidence type="ECO:0000313" key="2">
    <source>
        <dbReference type="Proteomes" id="UP000614350"/>
    </source>
</evidence>
<sequence length="66" mass="7547">MKAVYANIIAVELVWHCASTRVPLEFYKQEIGLRDSPYPDYVVDICFGKQLEQTCLARVDVRPSLS</sequence>
<evidence type="ECO:0000313" key="1">
    <source>
        <dbReference type="EMBL" id="KAF7400868.1"/>
    </source>
</evidence>